<dbReference type="EMBL" id="JBHUER010000010">
    <property type="protein sequence ID" value="MFD1704636.1"/>
    <property type="molecule type" value="Genomic_DNA"/>
</dbReference>
<evidence type="ECO:0000313" key="7">
    <source>
        <dbReference type="EMBL" id="MFD1704636.1"/>
    </source>
</evidence>
<dbReference type="SUPFAM" id="SSF47203">
    <property type="entry name" value="Acyl-CoA dehydrogenase C-terminal domain-like"/>
    <property type="match status" value="1"/>
</dbReference>
<proteinExistence type="inferred from homology"/>
<name>A0ABW4KD45_9HYPH</name>
<comment type="similarity">
    <text evidence="2">Belongs to the acyl-CoA dehydrogenase family.</text>
</comment>
<dbReference type="InterPro" id="IPR037069">
    <property type="entry name" value="AcylCoA_DH/ox_N_sf"/>
</dbReference>
<feature type="domain" description="Acyl-CoA dehydrogenase/oxidase C-terminal" evidence="6">
    <location>
        <begin position="231"/>
        <end position="343"/>
    </location>
</feature>
<evidence type="ECO:0000256" key="4">
    <source>
        <dbReference type="ARBA" id="ARBA00022827"/>
    </source>
</evidence>
<dbReference type="PANTHER" id="PTHR48083:SF37">
    <property type="entry name" value="DEHYDROGENASE, PUTATIVE-RELATED"/>
    <property type="match status" value="1"/>
</dbReference>
<dbReference type="RefSeq" id="WP_378800682.1">
    <property type="nucleotide sequence ID" value="NZ_JBHUER010000010.1"/>
</dbReference>
<protein>
    <submittedName>
        <fullName evidence="7">Acyl-CoA dehydrogenase family protein</fullName>
    </submittedName>
</protein>
<dbReference type="Gene3D" id="2.40.110.10">
    <property type="entry name" value="Butyryl-CoA Dehydrogenase, subunit A, domain 2"/>
    <property type="match status" value="1"/>
</dbReference>
<dbReference type="Gene3D" id="1.10.540.10">
    <property type="entry name" value="Acyl-CoA dehydrogenase/oxidase, N-terminal domain"/>
    <property type="match status" value="1"/>
</dbReference>
<evidence type="ECO:0000256" key="1">
    <source>
        <dbReference type="ARBA" id="ARBA00001974"/>
    </source>
</evidence>
<dbReference type="Gene3D" id="1.20.140.10">
    <property type="entry name" value="Butyryl-CoA Dehydrogenase, subunit A, domain 3"/>
    <property type="match status" value="1"/>
</dbReference>
<dbReference type="SUPFAM" id="SSF56645">
    <property type="entry name" value="Acyl-CoA dehydrogenase NM domain-like"/>
    <property type="match status" value="1"/>
</dbReference>
<dbReference type="Pfam" id="PF00441">
    <property type="entry name" value="Acyl-CoA_dh_1"/>
    <property type="match status" value="1"/>
</dbReference>
<keyword evidence="5" id="KW-0560">Oxidoreductase</keyword>
<keyword evidence="4" id="KW-0274">FAD</keyword>
<keyword evidence="8" id="KW-1185">Reference proteome</keyword>
<dbReference type="InterPro" id="IPR009075">
    <property type="entry name" value="AcylCo_DH/oxidase_C"/>
</dbReference>
<comment type="cofactor">
    <cofactor evidence="1">
        <name>FAD</name>
        <dbReference type="ChEBI" id="CHEBI:57692"/>
    </cofactor>
</comment>
<reference evidence="8" key="1">
    <citation type="journal article" date="2019" name="Int. J. Syst. Evol. Microbiol.">
        <title>The Global Catalogue of Microorganisms (GCM) 10K type strain sequencing project: providing services to taxonomists for standard genome sequencing and annotation.</title>
        <authorList>
            <consortium name="The Broad Institute Genomics Platform"/>
            <consortium name="The Broad Institute Genome Sequencing Center for Infectious Disease"/>
            <person name="Wu L."/>
            <person name="Ma J."/>
        </authorList>
    </citation>
    <scope>NUCLEOTIDE SEQUENCE [LARGE SCALE GENOMIC DNA]</scope>
    <source>
        <strain evidence="8">KCTC 23707</strain>
    </source>
</reference>
<dbReference type="InterPro" id="IPR036250">
    <property type="entry name" value="AcylCo_DH-like_C"/>
</dbReference>
<evidence type="ECO:0000256" key="3">
    <source>
        <dbReference type="ARBA" id="ARBA00022630"/>
    </source>
</evidence>
<organism evidence="7 8">
    <name type="scientific">Methylopila henanensis</name>
    <dbReference type="NCBI Taxonomy" id="873516"/>
    <lineage>
        <taxon>Bacteria</taxon>
        <taxon>Pseudomonadati</taxon>
        <taxon>Pseudomonadota</taxon>
        <taxon>Alphaproteobacteria</taxon>
        <taxon>Hyphomicrobiales</taxon>
        <taxon>Methylopilaceae</taxon>
        <taxon>Methylopila</taxon>
    </lineage>
</organism>
<evidence type="ECO:0000256" key="2">
    <source>
        <dbReference type="ARBA" id="ARBA00009347"/>
    </source>
</evidence>
<evidence type="ECO:0000256" key="5">
    <source>
        <dbReference type="ARBA" id="ARBA00023002"/>
    </source>
</evidence>
<dbReference type="Proteomes" id="UP001597308">
    <property type="component" value="Unassembled WGS sequence"/>
</dbReference>
<dbReference type="InterPro" id="IPR009100">
    <property type="entry name" value="AcylCoA_DH/oxidase_NM_dom_sf"/>
</dbReference>
<comment type="caution">
    <text evidence="7">The sequence shown here is derived from an EMBL/GenBank/DDBJ whole genome shotgun (WGS) entry which is preliminary data.</text>
</comment>
<sequence length="367" mass="40105">MTQIPSAALHFALLDGELGRLGQRYDAEGVFPAESVRLLVRSGLHRTFAPPQCGGEAFSSAEAENRSLFDALRLVGRADLSLGRIYEGHVNALKLFAWYGSAEQLRRLAKDLDAGRLFGVWATEPSPGVALEDDPFGPRLSGSKRFATGAGALDFAIVTARPAAGERRLVVVPANQPERADTSGWRVRGMRATMSGTYDLTGMRPRREDLLGAPGDYDREPRFTAGAWRFLAVQLGGVEGLLAETRKAMRDDAREDPLQRAKFAEAVAAARGAWLWAREAAQRAAGDHPDAKPFVLMARGVVERAALDVMELSARIVGTRSALDGSRIDKIIRDLSLYLRQAGPDHARDEAAKAFLERDVWGEDELW</sequence>
<dbReference type="PIRSF" id="PIRSF016578">
    <property type="entry name" value="HsaA"/>
    <property type="match status" value="1"/>
</dbReference>
<dbReference type="PANTHER" id="PTHR48083">
    <property type="entry name" value="MEDIUM-CHAIN SPECIFIC ACYL-COA DEHYDROGENASE, MITOCHONDRIAL-RELATED"/>
    <property type="match status" value="1"/>
</dbReference>
<accession>A0ABW4KD45</accession>
<dbReference type="InterPro" id="IPR050741">
    <property type="entry name" value="Acyl-CoA_dehydrogenase"/>
</dbReference>
<keyword evidence="3" id="KW-0285">Flavoprotein</keyword>
<gene>
    <name evidence="7" type="ORF">ACFSCV_16640</name>
</gene>
<evidence type="ECO:0000259" key="6">
    <source>
        <dbReference type="Pfam" id="PF00441"/>
    </source>
</evidence>
<dbReference type="InterPro" id="IPR046373">
    <property type="entry name" value="Acyl-CoA_Oxase/DH_mid-dom_sf"/>
</dbReference>
<evidence type="ECO:0000313" key="8">
    <source>
        <dbReference type="Proteomes" id="UP001597308"/>
    </source>
</evidence>